<evidence type="ECO:0000259" key="5">
    <source>
        <dbReference type="PROSITE" id="PS01124"/>
    </source>
</evidence>
<comment type="caution">
    <text evidence="6">The sequence shown here is derived from an EMBL/GenBank/DDBJ whole genome shotgun (WGS) entry which is preliminary data.</text>
</comment>
<evidence type="ECO:0000313" key="6">
    <source>
        <dbReference type="EMBL" id="RUL61536.1"/>
    </source>
</evidence>
<dbReference type="InterPro" id="IPR018060">
    <property type="entry name" value="HTH_AraC"/>
</dbReference>
<protein>
    <submittedName>
        <fullName evidence="6">AraC family transcriptional regulator</fullName>
    </submittedName>
</protein>
<keyword evidence="2" id="KW-0238">DNA-binding</keyword>
<feature type="domain" description="HTH araC/xylS-type" evidence="5">
    <location>
        <begin position="260"/>
        <end position="357"/>
    </location>
</feature>
<dbReference type="RefSeq" id="WP_126675244.1">
    <property type="nucleotide sequence ID" value="NZ_RYZR01000008.1"/>
</dbReference>
<dbReference type="Pfam" id="PF12833">
    <property type="entry name" value="HTH_18"/>
    <property type="match status" value="1"/>
</dbReference>
<dbReference type="Pfam" id="PF12625">
    <property type="entry name" value="Arabinose_bd"/>
    <property type="match status" value="1"/>
</dbReference>
<evidence type="ECO:0000256" key="3">
    <source>
        <dbReference type="ARBA" id="ARBA00023163"/>
    </source>
</evidence>
<dbReference type="Proteomes" id="UP000267077">
    <property type="component" value="Unassembled WGS sequence"/>
</dbReference>
<sequence>MSQAVFEAPRPRRMPSFAAEPDPRALTADIPPNVLVHLSELAARRGISCDAWFAGLGITPQQVNDPSVRVSYRQARTVVARALKSICDPGLGLIVGRNQTVGSFGLLGLAMMTSRNFGEAMKVGIDNHKVSGSLLDVDLDILDEQTVAVQAWPRFGESDLMPFLCEELFSSCLSFARELVGPKLIPVRLELTYPAPSYASEYNAVFQCEVRFGAQHNRILVDTSWLEHPLPGYNALTSKQALALCHQQLRGADRSDEIVGSVERLLRSRLREHPRLTEVARTLHLSERSLRRKLADSGRIFREIHDRVRAERALELLHAGQLSVAEIGIELGFSDPREFRRAFKRWTGMPPQLARRSLPNTSAENWDDTTR</sequence>
<dbReference type="OrthoDB" id="5582699at2"/>
<proteinExistence type="predicted"/>
<dbReference type="InterPro" id="IPR032687">
    <property type="entry name" value="AraC-type_N"/>
</dbReference>
<dbReference type="SMART" id="SM00342">
    <property type="entry name" value="HTH_ARAC"/>
    <property type="match status" value="1"/>
</dbReference>
<evidence type="ECO:0000256" key="2">
    <source>
        <dbReference type="ARBA" id="ARBA00023125"/>
    </source>
</evidence>
<keyword evidence="3" id="KW-0804">Transcription</keyword>
<dbReference type="PROSITE" id="PS01124">
    <property type="entry name" value="HTH_ARAC_FAMILY_2"/>
    <property type="match status" value="1"/>
</dbReference>
<dbReference type="GO" id="GO:0000976">
    <property type="term" value="F:transcription cis-regulatory region binding"/>
    <property type="evidence" value="ECO:0007669"/>
    <property type="project" value="TreeGrafter"/>
</dbReference>
<dbReference type="SUPFAM" id="SSF46689">
    <property type="entry name" value="Homeodomain-like"/>
    <property type="match status" value="1"/>
</dbReference>
<gene>
    <name evidence="6" type="ORF">EKH79_18055</name>
</gene>
<name>A0A432LNW2_9GAMM</name>
<dbReference type="EMBL" id="RYZR01000008">
    <property type="protein sequence ID" value="RUL61536.1"/>
    <property type="molecule type" value="Genomic_DNA"/>
</dbReference>
<dbReference type="AlphaFoldDB" id="A0A432LNW2"/>
<evidence type="ECO:0000313" key="7">
    <source>
        <dbReference type="Proteomes" id="UP000267077"/>
    </source>
</evidence>
<evidence type="ECO:0000256" key="1">
    <source>
        <dbReference type="ARBA" id="ARBA00023015"/>
    </source>
</evidence>
<evidence type="ECO:0000256" key="4">
    <source>
        <dbReference type="SAM" id="MobiDB-lite"/>
    </source>
</evidence>
<feature type="region of interest" description="Disordered" evidence="4">
    <location>
        <begin position="1"/>
        <end position="20"/>
    </location>
</feature>
<keyword evidence="7" id="KW-1185">Reference proteome</keyword>
<dbReference type="GO" id="GO:0005829">
    <property type="term" value="C:cytosol"/>
    <property type="evidence" value="ECO:0007669"/>
    <property type="project" value="TreeGrafter"/>
</dbReference>
<feature type="region of interest" description="Disordered" evidence="4">
    <location>
        <begin position="351"/>
        <end position="371"/>
    </location>
</feature>
<dbReference type="InterPro" id="IPR009057">
    <property type="entry name" value="Homeodomain-like_sf"/>
</dbReference>
<dbReference type="PROSITE" id="PS00041">
    <property type="entry name" value="HTH_ARAC_FAMILY_1"/>
    <property type="match status" value="1"/>
</dbReference>
<dbReference type="GO" id="GO:0003700">
    <property type="term" value="F:DNA-binding transcription factor activity"/>
    <property type="evidence" value="ECO:0007669"/>
    <property type="project" value="InterPro"/>
</dbReference>
<dbReference type="InterPro" id="IPR018062">
    <property type="entry name" value="HTH_AraC-typ_CS"/>
</dbReference>
<keyword evidence="1" id="KW-0805">Transcription regulation</keyword>
<accession>A0A432LNW2</accession>
<dbReference type="PANTHER" id="PTHR47894:SF1">
    <property type="entry name" value="HTH-TYPE TRANSCRIPTIONAL REGULATOR VQSM"/>
    <property type="match status" value="1"/>
</dbReference>
<dbReference type="PANTHER" id="PTHR47894">
    <property type="entry name" value="HTH-TYPE TRANSCRIPTIONAL REGULATOR GADX"/>
    <property type="match status" value="1"/>
</dbReference>
<organism evidence="6 7">
    <name type="scientific">Dyella dinghuensis</name>
    <dbReference type="NCBI Taxonomy" id="1920169"/>
    <lineage>
        <taxon>Bacteria</taxon>
        <taxon>Pseudomonadati</taxon>
        <taxon>Pseudomonadota</taxon>
        <taxon>Gammaproteobacteria</taxon>
        <taxon>Lysobacterales</taxon>
        <taxon>Rhodanobacteraceae</taxon>
        <taxon>Dyella</taxon>
    </lineage>
</organism>
<reference evidence="6 7" key="1">
    <citation type="submission" date="2018-12" db="EMBL/GenBank/DDBJ databases">
        <title>Dyella dinghuensis sp. nov. DHOA06 and Dyella choica sp. nov. 4M-K27, isolated from forest soil.</title>
        <authorList>
            <person name="Qiu L.-H."/>
            <person name="Gao Z.-H."/>
        </authorList>
    </citation>
    <scope>NUCLEOTIDE SEQUENCE [LARGE SCALE GENOMIC DNA]</scope>
    <source>
        <strain evidence="6 7">DHOA06</strain>
    </source>
</reference>
<dbReference type="Gene3D" id="1.10.10.60">
    <property type="entry name" value="Homeodomain-like"/>
    <property type="match status" value="1"/>
</dbReference>